<evidence type="ECO:0000313" key="4">
    <source>
        <dbReference type="Proteomes" id="UP000698800"/>
    </source>
</evidence>
<feature type="compositionally biased region" description="Low complexity" evidence="1">
    <location>
        <begin position="58"/>
        <end position="73"/>
    </location>
</feature>
<dbReference type="Pfam" id="PF11885">
    <property type="entry name" value="DUF3405"/>
    <property type="match status" value="1"/>
</dbReference>
<dbReference type="PANTHER" id="PTHR36205">
    <property type="entry name" value="CHROMOSOME 19, WHOLE GENOME SHOTGUN SEQUENCE"/>
    <property type="match status" value="1"/>
</dbReference>
<dbReference type="OrthoDB" id="3353407at2759"/>
<feature type="region of interest" description="Disordered" evidence="1">
    <location>
        <begin position="574"/>
        <end position="627"/>
    </location>
</feature>
<feature type="transmembrane region" description="Helical" evidence="2">
    <location>
        <begin position="96"/>
        <end position="117"/>
    </location>
</feature>
<keyword evidence="2" id="KW-0812">Transmembrane</keyword>
<gene>
    <name evidence="3" type="ORF">FGG08_006711</name>
</gene>
<dbReference type="AlphaFoldDB" id="A0A9P8L0P3"/>
<organism evidence="3 4">
    <name type="scientific">Glutinoglossum americanum</name>
    <dbReference type="NCBI Taxonomy" id="1670608"/>
    <lineage>
        <taxon>Eukaryota</taxon>
        <taxon>Fungi</taxon>
        <taxon>Dikarya</taxon>
        <taxon>Ascomycota</taxon>
        <taxon>Pezizomycotina</taxon>
        <taxon>Geoglossomycetes</taxon>
        <taxon>Geoglossales</taxon>
        <taxon>Geoglossaceae</taxon>
        <taxon>Glutinoglossum</taxon>
    </lineage>
</organism>
<evidence type="ECO:0000256" key="2">
    <source>
        <dbReference type="SAM" id="Phobius"/>
    </source>
</evidence>
<keyword evidence="4" id="KW-1185">Reference proteome</keyword>
<name>A0A9P8L0P3_9PEZI</name>
<reference evidence="3" key="1">
    <citation type="submission" date="2021-03" db="EMBL/GenBank/DDBJ databases">
        <title>Comparative genomics and phylogenomic investigation of the class Geoglossomycetes provide insights into ecological specialization and systematics.</title>
        <authorList>
            <person name="Melie T."/>
            <person name="Pirro S."/>
            <person name="Miller A.N."/>
            <person name="Quandt A."/>
        </authorList>
    </citation>
    <scope>NUCLEOTIDE SEQUENCE</scope>
    <source>
        <strain evidence="3">GBOQ0MN5Z8</strain>
    </source>
</reference>
<evidence type="ECO:0000313" key="3">
    <source>
        <dbReference type="EMBL" id="KAH0536413.1"/>
    </source>
</evidence>
<feature type="region of interest" description="Disordered" evidence="1">
    <location>
        <begin position="164"/>
        <end position="195"/>
    </location>
</feature>
<dbReference type="InterPro" id="IPR021822">
    <property type="entry name" value="DUF3405"/>
</dbReference>
<dbReference type="PANTHER" id="PTHR36205:SF1">
    <property type="entry name" value="MAJOR FACILITATOR SUPERFAMILY TRANSPORTER"/>
    <property type="match status" value="1"/>
</dbReference>
<protein>
    <submittedName>
        <fullName evidence="3">Uncharacterized protein</fullName>
    </submittedName>
</protein>
<keyword evidence="2" id="KW-0472">Membrane</keyword>
<feature type="compositionally biased region" description="Basic and acidic residues" evidence="1">
    <location>
        <begin position="616"/>
        <end position="627"/>
    </location>
</feature>
<dbReference type="Proteomes" id="UP000698800">
    <property type="component" value="Unassembled WGS sequence"/>
</dbReference>
<feature type="compositionally biased region" description="Polar residues" evidence="1">
    <location>
        <begin position="173"/>
        <end position="188"/>
    </location>
</feature>
<dbReference type="EMBL" id="JAGHQL010000207">
    <property type="protein sequence ID" value="KAH0536413.1"/>
    <property type="molecule type" value="Genomic_DNA"/>
</dbReference>
<proteinExistence type="predicted"/>
<sequence length="811" mass="92091">MSPLDRFYPLNLVRRSQQPVYSILPDEGDEPQFIDVEKRSLSSQKSSGARSALGFTASSSRSSSDSQQEAARNSSRRRRRPNGPGLYKLPHMIVRYMCFAIILTIVVFILSLVYMSWASSMTLQQGRGKSRPQPPPQWESFPLLERYYGGLRILVVRGENIPEYPRQDEQEVGTANLTDTPAGSSHQNVELPPSEPFNPYPDYASEAYLSEYGNVQECFLDAKSTIPVPRVHAYTGVPSGMPDPIFGAYDLLGLRDDVCFERFGKLGPYGFGYSNKYGGTGTGLDGEREGADGVWRDGGEVDFREIRWAEAQRRCATANSHRFGPKKGVKEDSFLGMDAAEGKFLGEVVASGDGTPTLTKRSNVTHAQPSPSGGTTEGEGKKKLPRTAFVIRTWSDYKYRDDHILFLRTVISELSLLSGGEYTVHFLVHVKDDNLPIWADEKVYQQTLRDALPEEFWGLGMLWTERQMSLIYGGLHESFYQDLPVHGAYRGLFMAMQHFAYKHPEYDYFWHWEMDIRYTGHFYHFLDRADRWAKEQPRKGLWERSSRFYIPAVHGSWEDFKRMVHVQSEVETRGQNSWKSLADSDPRYPSSSIGGNNRPVWGPLRPEDDEPLDPNDDPKPPASYDKDKYEWGVGEDADLITLNPLFNPEGSSWSLSDDVTGYNTTRGLPPRRAAILSSTRLSRRLLLTMHSETFRKRRSMFTEMWPASVALHHGLKAVFVPHPVHIDRRWPLSYLASVFDYGTSLGGGRRSVFGGMEHSFRGASWYYNAEFAARLWKRWMGARVDGAGGEDEEIYGEGRMCLRGMLLHPIK</sequence>
<comment type="caution">
    <text evidence="3">The sequence shown here is derived from an EMBL/GenBank/DDBJ whole genome shotgun (WGS) entry which is preliminary data.</text>
</comment>
<evidence type="ECO:0000256" key="1">
    <source>
        <dbReference type="SAM" id="MobiDB-lite"/>
    </source>
</evidence>
<accession>A0A9P8L0P3</accession>
<feature type="compositionally biased region" description="Polar residues" evidence="1">
    <location>
        <begin position="354"/>
        <end position="368"/>
    </location>
</feature>
<keyword evidence="2" id="KW-1133">Transmembrane helix</keyword>
<feature type="region of interest" description="Disordered" evidence="1">
    <location>
        <begin position="353"/>
        <end position="381"/>
    </location>
</feature>
<feature type="region of interest" description="Disordered" evidence="1">
    <location>
        <begin position="34"/>
        <end position="84"/>
    </location>
</feature>